<name>A0A943D958_9FIRM</name>
<sequence length="146" mass="17077">MQQVTLKNTRVLFAAALPMNNHIVNKTRILIGAKVAPQFEKMIQKEYEQMQRMRYFDPHRSAYIPIQTLPDGRIQLAIRSTENNCRYNRRQAERMMNSPCDLVLYLNAYASPSNQGVRCRLMNFTILDGKEEKNLPRIGSWRSDDI</sequence>
<reference evidence="1" key="1">
    <citation type="submission" date="2021-02" db="EMBL/GenBank/DDBJ databases">
        <title>Infant gut strain persistence is associated with maternal origin, phylogeny, and functional potential including surface adhesion and iron acquisition.</title>
        <authorList>
            <person name="Lou Y.C."/>
        </authorList>
    </citation>
    <scope>NUCLEOTIDE SEQUENCE</scope>
    <source>
        <strain evidence="1">L3_101_000M1_dasL3_101_000M1_concoct_87</strain>
    </source>
</reference>
<dbReference type="Proteomes" id="UP000759273">
    <property type="component" value="Unassembled WGS sequence"/>
</dbReference>
<dbReference type="EMBL" id="JAGZGG010000003">
    <property type="protein sequence ID" value="MBS5331328.1"/>
    <property type="molecule type" value="Genomic_DNA"/>
</dbReference>
<accession>A0A943D958</accession>
<protein>
    <submittedName>
        <fullName evidence="1">Uncharacterized protein</fullName>
    </submittedName>
</protein>
<evidence type="ECO:0000313" key="2">
    <source>
        <dbReference type="Proteomes" id="UP000759273"/>
    </source>
</evidence>
<comment type="caution">
    <text evidence="1">The sequence shown here is derived from an EMBL/GenBank/DDBJ whole genome shotgun (WGS) entry which is preliminary data.</text>
</comment>
<proteinExistence type="predicted"/>
<dbReference type="AlphaFoldDB" id="A0A943D958"/>
<gene>
    <name evidence="1" type="ORF">KHY36_02210</name>
</gene>
<evidence type="ECO:0000313" key="1">
    <source>
        <dbReference type="EMBL" id="MBS5331328.1"/>
    </source>
</evidence>
<organism evidence="1 2">
    <name type="scientific">Subdoligranulum variabile</name>
    <dbReference type="NCBI Taxonomy" id="214851"/>
    <lineage>
        <taxon>Bacteria</taxon>
        <taxon>Bacillati</taxon>
        <taxon>Bacillota</taxon>
        <taxon>Clostridia</taxon>
        <taxon>Eubacteriales</taxon>
        <taxon>Oscillospiraceae</taxon>
        <taxon>Subdoligranulum</taxon>
    </lineage>
</organism>